<feature type="compositionally biased region" description="Basic and acidic residues" evidence="1">
    <location>
        <begin position="233"/>
        <end position="243"/>
    </location>
</feature>
<name>A0A9Q1AZX9_9SAUR</name>
<dbReference type="AlphaFoldDB" id="A0A9Q1AZX9"/>
<protein>
    <submittedName>
        <fullName evidence="2">Uncharacterized protein</fullName>
    </submittedName>
</protein>
<organism evidence="2 3">
    <name type="scientific">Phrynocephalus forsythii</name>
    <dbReference type="NCBI Taxonomy" id="171643"/>
    <lineage>
        <taxon>Eukaryota</taxon>
        <taxon>Metazoa</taxon>
        <taxon>Chordata</taxon>
        <taxon>Craniata</taxon>
        <taxon>Vertebrata</taxon>
        <taxon>Euteleostomi</taxon>
        <taxon>Lepidosauria</taxon>
        <taxon>Squamata</taxon>
        <taxon>Bifurcata</taxon>
        <taxon>Unidentata</taxon>
        <taxon>Episquamata</taxon>
        <taxon>Toxicofera</taxon>
        <taxon>Iguania</taxon>
        <taxon>Acrodonta</taxon>
        <taxon>Agamidae</taxon>
        <taxon>Agaminae</taxon>
        <taxon>Phrynocephalus</taxon>
    </lineage>
</organism>
<feature type="compositionally biased region" description="Low complexity" evidence="1">
    <location>
        <begin position="78"/>
        <end position="89"/>
    </location>
</feature>
<feature type="region of interest" description="Disordered" evidence="1">
    <location>
        <begin position="230"/>
        <end position="421"/>
    </location>
</feature>
<proteinExistence type="predicted"/>
<feature type="region of interest" description="Disordered" evidence="1">
    <location>
        <begin position="66"/>
        <end position="119"/>
    </location>
</feature>
<feature type="compositionally biased region" description="Basic residues" evidence="1">
    <location>
        <begin position="410"/>
        <end position="421"/>
    </location>
</feature>
<keyword evidence="3" id="KW-1185">Reference proteome</keyword>
<evidence type="ECO:0000256" key="1">
    <source>
        <dbReference type="SAM" id="MobiDB-lite"/>
    </source>
</evidence>
<gene>
    <name evidence="2" type="ORF">JRQ81_018774</name>
</gene>
<reference evidence="2" key="1">
    <citation type="journal article" date="2023" name="DNA Res.">
        <title>Chromosome-level genome assembly of Phrynocephalus forsythii using third-generation DNA sequencing and Hi-C analysis.</title>
        <authorList>
            <person name="Qi Y."/>
            <person name="Zhao W."/>
            <person name="Zhao Y."/>
            <person name="Niu C."/>
            <person name="Cao S."/>
            <person name="Zhang Y."/>
        </authorList>
    </citation>
    <scope>NUCLEOTIDE SEQUENCE</scope>
    <source>
        <tissue evidence="2">Muscle</tissue>
    </source>
</reference>
<evidence type="ECO:0000313" key="2">
    <source>
        <dbReference type="EMBL" id="KAJ7322487.1"/>
    </source>
</evidence>
<feature type="compositionally biased region" description="Low complexity" evidence="1">
    <location>
        <begin position="99"/>
        <end position="109"/>
    </location>
</feature>
<sequence length="421" mass="48266">MAFSALYTVCANKVPISDVHTLCLYCLGEEHQPTHCAECKKHTKPTLKQRLGRLWARVWEKSLKPMDTHSQLEASIPSTSSKSKSSVTSKAEDKKKKIQSSGSSLSTSKQWEAQSPKVSLPQIQATPAPQTEASLEPQRQDAAQPQALLLLPDFTREDSWGNPFTMQQVLSHPPLRSPMAPTGSHGHDAEGHPDLQSQLSLTLLGVSQAACPPCRAVVYNPELRYASPPRHLCNKEGHGDRGTKRVRLPTPGSSRLWSLMPKHKRSHTPTRHRDKSPAPRRRDRSRSTSRHRDRSSSPHHRERSSSPCCRDRFPTLRRRWCSHSSSRHRDRSLTPRHREHSYTPPRRRAISPSPSRRRDRSRGHSRTPRRTRGHSRTPNRQHCRSRHRSYYIYSSQLPSPSRRHDSMPSPRRHRDRHSKHR</sequence>
<evidence type="ECO:0000313" key="3">
    <source>
        <dbReference type="Proteomes" id="UP001142489"/>
    </source>
</evidence>
<feature type="region of interest" description="Disordered" evidence="1">
    <location>
        <begin position="171"/>
        <end position="193"/>
    </location>
</feature>
<dbReference type="Proteomes" id="UP001142489">
    <property type="component" value="Unassembled WGS sequence"/>
</dbReference>
<comment type="caution">
    <text evidence="2">The sequence shown here is derived from an EMBL/GenBank/DDBJ whole genome shotgun (WGS) entry which is preliminary data.</text>
</comment>
<feature type="compositionally biased region" description="Polar residues" evidence="1">
    <location>
        <begin position="68"/>
        <end position="77"/>
    </location>
</feature>
<accession>A0A9Q1AZX9</accession>
<feature type="compositionally biased region" description="Basic residues" evidence="1">
    <location>
        <begin position="315"/>
        <end position="389"/>
    </location>
</feature>
<feature type="compositionally biased region" description="Basic residues" evidence="1">
    <location>
        <begin position="261"/>
        <end position="302"/>
    </location>
</feature>
<dbReference type="EMBL" id="JAPFRF010000009">
    <property type="protein sequence ID" value="KAJ7322487.1"/>
    <property type="molecule type" value="Genomic_DNA"/>
</dbReference>
<feature type="compositionally biased region" description="Polar residues" evidence="1">
    <location>
        <begin position="110"/>
        <end position="119"/>
    </location>
</feature>